<evidence type="ECO:0000256" key="1">
    <source>
        <dbReference type="SAM" id="SignalP"/>
    </source>
</evidence>
<reference evidence="2 3" key="1">
    <citation type="submission" date="2019-01" db="EMBL/GenBank/DDBJ databases">
        <authorList>
            <person name="Deng T."/>
        </authorList>
    </citation>
    <scope>NUCLEOTIDE SEQUENCE [LARGE SCALE GENOMIC DNA]</scope>
    <source>
        <strain evidence="2 3">F8825</strain>
    </source>
</reference>
<evidence type="ECO:0000313" key="3">
    <source>
        <dbReference type="Proteomes" id="UP000291088"/>
    </source>
</evidence>
<evidence type="ECO:0000313" key="2">
    <source>
        <dbReference type="EMBL" id="RYC20173.1"/>
    </source>
</evidence>
<dbReference type="RefSeq" id="WP_129330808.1">
    <property type="nucleotide sequence ID" value="NZ_SDVB01000128.1"/>
</dbReference>
<keyword evidence="1" id="KW-0732">Signal</keyword>
<feature type="chain" id="PRO_5020197584" description="DnrO protein" evidence="1">
    <location>
        <begin position="26"/>
        <end position="157"/>
    </location>
</feature>
<accession>A0A4Q2TPD2</accession>
<proteinExistence type="predicted"/>
<sequence>MNFRRHLILPGLIIALGVWSTPSWAATTSHEGHQSAAIELTLNGQAKWQGDENMLKGMNGIRGALATRLPAIHDGSLQPADYKRLASEVQAQVDFMVTNCKLAPEVDEQFHIVLGHVLDGVAELEGDADPRSGAVRVVQALNAYGTYFEHPNWQPLE</sequence>
<dbReference type="AlphaFoldDB" id="A0A4Q2TPD2"/>
<evidence type="ECO:0008006" key="4">
    <source>
        <dbReference type="Google" id="ProtNLM"/>
    </source>
</evidence>
<comment type="caution">
    <text evidence="2">The sequence shown here is derived from an EMBL/GenBank/DDBJ whole genome shotgun (WGS) entry which is preliminary data.</text>
</comment>
<feature type="signal peptide" evidence="1">
    <location>
        <begin position="1"/>
        <end position="25"/>
    </location>
</feature>
<dbReference type="OrthoDB" id="6933865at2"/>
<keyword evidence="3" id="KW-1185">Reference proteome</keyword>
<gene>
    <name evidence="2" type="ORF">EUU22_04075</name>
</gene>
<dbReference type="Proteomes" id="UP000291088">
    <property type="component" value="Unassembled WGS sequence"/>
</dbReference>
<organism evidence="2 3">
    <name type="scientific">Ciceribacter ferrooxidans</name>
    <dbReference type="NCBI Taxonomy" id="2509717"/>
    <lineage>
        <taxon>Bacteria</taxon>
        <taxon>Pseudomonadati</taxon>
        <taxon>Pseudomonadota</taxon>
        <taxon>Alphaproteobacteria</taxon>
        <taxon>Hyphomicrobiales</taxon>
        <taxon>Rhizobiaceae</taxon>
        <taxon>Ciceribacter</taxon>
    </lineage>
</organism>
<name>A0A4Q2TPD2_9HYPH</name>
<protein>
    <recommendedName>
        <fullName evidence="4">DnrO protein</fullName>
    </recommendedName>
</protein>
<dbReference type="EMBL" id="SDVB01000128">
    <property type="protein sequence ID" value="RYC20173.1"/>
    <property type="molecule type" value="Genomic_DNA"/>
</dbReference>